<proteinExistence type="predicted"/>
<protein>
    <submittedName>
        <fullName evidence="2">Uncharacterized protein</fullName>
    </submittedName>
</protein>
<dbReference type="AlphaFoldDB" id="K0T864"/>
<evidence type="ECO:0000313" key="2">
    <source>
        <dbReference type="EMBL" id="EJK73289.1"/>
    </source>
</evidence>
<dbReference type="Proteomes" id="UP000266841">
    <property type="component" value="Unassembled WGS sequence"/>
</dbReference>
<sequence length="53" mass="5150">VPKAAYQVACPAGVPGGSVHSGQWCVARASDAAPGVASGGLGPQRPHLLSLAE</sequence>
<comment type="caution">
    <text evidence="2">The sequence shown here is derived from an EMBL/GenBank/DDBJ whole genome shotgun (WGS) entry which is preliminary data.</text>
</comment>
<organism evidence="2 3">
    <name type="scientific">Thalassiosira oceanica</name>
    <name type="common">Marine diatom</name>
    <dbReference type="NCBI Taxonomy" id="159749"/>
    <lineage>
        <taxon>Eukaryota</taxon>
        <taxon>Sar</taxon>
        <taxon>Stramenopiles</taxon>
        <taxon>Ochrophyta</taxon>
        <taxon>Bacillariophyta</taxon>
        <taxon>Coscinodiscophyceae</taxon>
        <taxon>Thalassiosirophycidae</taxon>
        <taxon>Thalassiosirales</taxon>
        <taxon>Thalassiosiraceae</taxon>
        <taxon>Thalassiosira</taxon>
    </lineage>
</organism>
<keyword evidence="3" id="KW-1185">Reference proteome</keyword>
<feature type="region of interest" description="Disordered" evidence="1">
    <location>
        <begin position="33"/>
        <end position="53"/>
    </location>
</feature>
<evidence type="ECO:0000256" key="1">
    <source>
        <dbReference type="SAM" id="MobiDB-lite"/>
    </source>
</evidence>
<feature type="non-terminal residue" evidence="2">
    <location>
        <position position="1"/>
    </location>
</feature>
<reference evidence="2 3" key="1">
    <citation type="journal article" date="2012" name="Genome Biol.">
        <title>Genome and low-iron response of an oceanic diatom adapted to chronic iron limitation.</title>
        <authorList>
            <person name="Lommer M."/>
            <person name="Specht M."/>
            <person name="Roy A.S."/>
            <person name="Kraemer L."/>
            <person name="Andreson R."/>
            <person name="Gutowska M.A."/>
            <person name="Wolf J."/>
            <person name="Bergner S.V."/>
            <person name="Schilhabel M.B."/>
            <person name="Klostermeier U.C."/>
            <person name="Beiko R.G."/>
            <person name="Rosenstiel P."/>
            <person name="Hippler M."/>
            <person name="Laroche J."/>
        </authorList>
    </citation>
    <scope>NUCLEOTIDE SEQUENCE [LARGE SCALE GENOMIC DNA]</scope>
    <source>
        <strain evidence="2 3">CCMP1005</strain>
    </source>
</reference>
<gene>
    <name evidence="2" type="ORF">THAOC_05092</name>
</gene>
<dbReference type="EMBL" id="AGNL01004616">
    <property type="protein sequence ID" value="EJK73289.1"/>
    <property type="molecule type" value="Genomic_DNA"/>
</dbReference>
<accession>K0T864</accession>
<evidence type="ECO:0000313" key="3">
    <source>
        <dbReference type="Proteomes" id="UP000266841"/>
    </source>
</evidence>
<name>K0T864_THAOC</name>